<keyword evidence="1" id="KW-0732">Signal</keyword>
<feature type="chain" id="PRO_5045965961" evidence="1">
    <location>
        <begin position="21"/>
        <end position="355"/>
    </location>
</feature>
<dbReference type="Pfam" id="PF09084">
    <property type="entry name" value="NMT1"/>
    <property type="match status" value="1"/>
</dbReference>
<feature type="signal peptide" evidence="1">
    <location>
        <begin position="1"/>
        <end position="20"/>
    </location>
</feature>
<dbReference type="PROSITE" id="PS51257">
    <property type="entry name" value="PROKAR_LIPOPROTEIN"/>
    <property type="match status" value="1"/>
</dbReference>
<proteinExistence type="predicted"/>
<reference evidence="3 4" key="1">
    <citation type="submission" date="2024-09" db="EMBL/GenBank/DDBJ databases">
        <authorList>
            <person name="Sun Q."/>
            <person name="Mori K."/>
        </authorList>
    </citation>
    <scope>NUCLEOTIDE SEQUENCE [LARGE SCALE GENOMIC DNA]</scope>
    <source>
        <strain evidence="3 4">CICC 11035S</strain>
    </source>
</reference>
<dbReference type="Gene3D" id="3.40.190.10">
    <property type="entry name" value="Periplasmic binding protein-like II"/>
    <property type="match status" value="2"/>
</dbReference>
<name>A0ABV6SF57_9SPHN</name>
<feature type="domain" description="SsuA/THI5-like" evidence="2">
    <location>
        <begin position="92"/>
        <end position="254"/>
    </location>
</feature>
<accession>A0ABV6SF57</accession>
<evidence type="ECO:0000259" key="2">
    <source>
        <dbReference type="Pfam" id="PF09084"/>
    </source>
</evidence>
<gene>
    <name evidence="3" type="ORF">ACFFF8_19085</name>
</gene>
<dbReference type="PANTHER" id="PTHR30024:SF21">
    <property type="entry name" value="ABC TRANSPORTER SUBSTRATE-BINDING PROTEIN"/>
    <property type="match status" value="1"/>
</dbReference>
<organism evidence="3 4">
    <name type="scientific">Novosphingobium clariflavum</name>
    <dbReference type="NCBI Taxonomy" id="2029884"/>
    <lineage>
        <taxon>Bacteria</taxon>
        <taxon>Pseudomonadati</taxon>
        <taxon>Pseudomonadota</taxon>
        <taxon>Alphaproteobacteria</taxon>
        <taxon>Sphingomonadales</taxon>
        <taxon>Sphingomonadaceae</taxon>
        <taxon>Novosphingobium</taxon>
    </lineage>
</organism>
<dbReference type="RefSeq" id="WP_267218498.1">
    <property type="nucleotide sequence ID" value="NZ_JAPCWC010000001.1"/>
</dbReference>
<keyword evidence="4" id="KW-1185">Reference proteome</keyword>
<evidence type="ECO:0000313" key="4">
    <source>
        <dbReference type="Proteomes" id="UP001589858"/>
    </source>
</evidence>
<protein>
    <submittedName>
        <fullName evidence="3">ABC transporter substrate-binding protein</fullName>
    </submittedName>
</protein>
<dbReference type="SUPFAM" id="SSF53850">
    <property type="entry name" value="Periplasmic binding protein-like II"/>
    <property type="match status" value="1"/>
</dbReference>
<sequence length="355" mass="38843">MTKGRTLLALLLPLFALATACSPSGKQADEKIVDIAGIVSPKDGKNEFVGGIARIQEDGWLDAELAKKGWNARWVPVPASVGGPVVNEGFAARTIDMANYGDLPSVIAMAGGVDLRLVVPSRSSTNIYLAVGKDSTARTLRDLKGKRIALHRGRPWEAGFARYVQSQGLKLDDFKIINVNAVAGQAALTSGKVDAIVLIQAEAYVLQDKGLARILWSTANAPESWKMVAGSFARKEFLDAHPDIVQTVVTAFVRQAYWSSQEKNRDTVLSWGTLGGTPLAAVVKDTDNNPLPWRQRFSPLPSPAIQEHFDFVSDYAFRTGLTRKKVDVSKLIDRRYVDQATKDLKLEGWWTDPKN</sequence>
<evidence type="ECO:0000256" key="1">
    <source>
        <dbReference type="SAM" id="SignalP"/>
    </source>
</evidence>
<evidence type="ECO:0000313" key="3">
    <source>
        <dbReference type="EMBL" id="MFC0686693.1"/>
    </source>
</evidence>
<dbReference type="PANTHER" id="PTHR30024">
    <property type="entry name" value="ALIPHATIC SULFONATES-BINDING PROTEIN-RELATED"/>
    <property type="match status" value="1"/>
</dbReference>
<comment type="caution">
    <text evidence="3">The sequence shown here is derived from an EMBL/GenBank/DDBJ whole genome shotgun (WGS) entry which is preliminary data.</text>
</comment>
<dbReference type="InterPro" id="IPR015168">
    <property type="entry name" value="SsuA/THI5"/>
</dbReference>
<dbReference type="EMBL" id="JBHLTM010000075">
    <property type="protein sequence ID" value="MFC0686693.1"/>
    <property type="molecule type" value="Genomic_DNA"/>
</dbReference>
<dbReference type="Proteomes" id="UP001589858">
    <property type="component" value="Unassembled WGS sequence"/>
</dbReference>